<feature type="region of interest" description="Disordered" evidence="1">
    <location>
        <begin position="40"/>
        <end position="63"/>
    </location>
</feature>
<dbReference type="InParanoid" id="A0A5J5F1Y3"/>
<feature type="compositionally biased region" description="Polar residues" evidence="1">
    <location>
        <begin position="293"/>
        <end position="310"/>
    </location>
</feature>
<reference evidence="2 3" key="1">
    <citation type="submission" date="2019-09" db="EMBL/GenBank/DDBJ databases">
        <title>Draft genome of the ectomycorrhizal ascomycete Sphaerosporella brunnea.</title>
        <authorList>
            <consortium name="DOE Joint Genome Institute"/>
            <person name="Benucci G.M."/>
            <person name="Marozzi G."/>
            <person name="Antonielli L."/>
            <person name="Sanchez S."/>
            <person name="Marco P."/>
            <person name="Wang X."/>
            <person name="Falini L.B."/>
            <person name="Barry K."/>
            <person name="Haridas S."/>
            <person name="Lipzen A."/>
            <person name="Labutti K."/>
            <person name="Grigoriev I.V."/>
            <person name="Murat C."/>
            <person name="Martin F."/>
            <person name="Albertini E."/>
            <person name="Donnini D."/>
            <person name="Bonito G."/>
        </authorList>
    </citation>
    <scope>NUCLEOTIDE SEQUENCE [LARGE SCALE GENOMIC DNA]</scope>
    <source>
        <strain evidence="2 3">Sb_GMNB300</strain>
    </source>
</reference>
<dbReference type="OrthoDB" id="5327145at2759"/>
<gene>
    <name evidence="2" type="ORF">FN846DRAFT_623078</name>
</gene>
<dbReference type="AlphaFoldDB" id="A0A5J5F1Y3"/>
<accession>A0A5J5F1Y3</accession>
<proteinExistence type="predicted"/>
<organism evidence="2 3">
    <name type="scientific">Sphaerosporella brunnea</name>
    <dbReference type="NCBI Taxonomy" id="1250544"/>
    <lineage>
        <taxon>Eukaryota</taxon>
        <taxon>Fungi</taxon>
        <taxon>Dikarya</taxon>
        <taxon>Ascomycota</taxon>
        <taxon>Pezizomycotina</taxon>
        <taxon>Pezizomycetes</taxon>
        <taxon>Pezizales</taxon>
        <taxon>Pyronemataceae</taxon>
        <taxon>Sphaerosporella</taxon>
    </lineage>
</organism>
<evidence type="ECO:0000313" key="3">
    <source>
        <dbReference type="Proteomes" id="UP000326924"/>
    </source>
</evidence>
<feature type="region of interest" description="Disordered" evidence="1">
    <location>
        <begin position="208"/>
        <end position="359"/>
    </location>
</feature>
<keyword evidence="3" id="KW-1185">Reference proteome</keyword>
<sequence length="435" mass="46632">MLTYNNQENVVSQAPQGGNGKALLQTPAPGKMAMKTPFKIPLKNDENGAGSMHPQTGGKKSIFAGKDPLQFVTPVGPRRQALTGKTTNLKARSLAPSAEQARTGKGSFNRQSTKLVVSETAEVAATDDVPEIEYMPPGPHEIPFTPEGFEESLDFTYLKNNYMRGCHRAYLAGIDEDGKSSLQRTLEANQRRLNAELDAETEELVAKISRKPSLATRRMEDQKPAMTTSSSRAASSASTARPTSRAGTATARPTSRAGTSSSRPSSRAGSTTTRPTSSRPSSRTSVRPPASTASLSRPTASSNARSVSTADSRKAAEMLSQRPRSTSTSRPTTSTRPTSSHGVKKSFTTNTKPIPAPKTLGYRAGREIRDGVKAGVSQVRLESALDAIERIQREDAAAEELGLPPIILEEEEDVVVDMPSPLVLEEDYFVFTLGA</sequence>
<evidence type="ECO:0000256" key="1">
    <source>
        <dbReference type="SAM" id="MobiDB-lite"/>
    </source>
</evidence>
<dbReference type="Proteomes" id="UP000326924">
    <property type="component" value="Unassembled WGS sequence"/>
</dbReference>
<feature type="compositionally biased region" description="Low complexity" evidence="1">
    <location>
        <begin position="227"/>
        <end position="292"/>
    </location>
</feature>
<protein>
    <submittedName>
        <fullName evidence="2">Uncharacterized protein</fullName>
    </submittedName>
</protein>
<evidence type="ECO:0000313" key="2">
    <source>
        <dbReference type="EMBL" id="KAA8909306.1"/>
    </source>
</evidence>
<comment type="caution">
    <text evidence="2">The sequence shown here is derived from an EMBL/GenBank/DDBJ whole genome shotgun (WGS) entry which is preliminary data.</text>
</comment>
<feature type="compositionally biased region" description="Polar residues" evidence="1">
    <location>
        <begin position="1"/>
        <end position="16"/>
    </location>
</feature>
<feature type="region of interest" description="Disordered" evidence="1">
    <location>
        <begin position="1"/>
        <end position="23"/>
    </location>
</feature>
<feature type="region of interest" description="Disordered" evidence="1">
    <location>
        <begin position="84"/>
        <end position="107"/>
    </location>
</feature>
<name>A0A5J5F1Y3_9PEZI</name>
<feature type="compositionally biased region" description="Low complexity" evidence="1">
    <location>
        <begin position="322"/>
        <end position="340"/>
    </location>
</feature>
<dbReference type="EMBL" id="VXIS01000059">
    <property type="protein sequence ID" value="KAA8909306.1"/>
    <property type="molecule type" value="Genomic_DNA"/>
</dbReference>